<evidence type="ECO:0000313" key="8">
    <source>
        <dbReference type="Proteomes" id="UP001152747"/>
    </source>
</evidence>
<comment type="subcellular location">
    <subcellularLocation>
        <location evidence="1">Membrane</location>
    </subcellularLocation>
</comment>
<evidence type="ECO:0000256" key="1">
    <source>
        <dbReference type="ARBA" id="ARBA00004370"/>
    </source>
</evidence>
<feature type="transmembrane region" description="Helical" evidence="5">
    <location>
        <begin position="87"/>
        <end position="112"/>
    </location>
</feature>
<feature type="transmembrane region" description="Helical" evidence="5">
    <location>
        <begin position="124"/>
        <end position="142"/>
    </location>
</feature>
<name>A0A9P1IXF5_9PELO</name>
<dbReference type="PANTHER" id="PTHR46955:SF2">
    <property type="entry name" value="G-PROTEIN COUPLED RECEPTORS FAMILY 1 PROFILE DOMAIN-CONTAINING PROTEIN-RELATED"/>
    <property type="match status" value="1"/>
</dbReference>
<feature type="transmembrane region" description="Helical" evidence="5">
    <location>
        <begin position="166"/>
        <end position="192"/>
    </location>
</feature>
<dbReference type="AlphaFoldDB" id="A0A9P1IXF5"/>
<protein>
    <recommendedName>
        <fullName evidence="6">G-protein coupled receptors family 1 profile domain-containing protein</fullName>
    </recommendedName>
</protein>
<reference evidence="7" key="1">
    <citation type="submission" date="2022-11" db="EMBL/GenBank/DDBJ databases">
        <authorList>
            <person name="Kikuchi T."/>
        </authorList>
    </citation>
    <scope>NUCLEOTIDE SEQUENCE</scope>
    <source>
        <strain evidence="7">PS1010</strain>
    </source>
</reference>
<dbReference type="SUPFAM" id="SSF81321">
    <property type="entry name" value="Family A G protein-coupled receptor-like"/>
    <property type="match status" value="1"/>
</dbReference>
<dbReference type="InterPro" id="IPR017452">
    <property type="entry name" value="GPCR_Rhodpsn_7TM"/>
</dbReference>
<dbReference type="Gene3D" id="1.20.1070.10">
    <property type="entry name" value="Rhodopsin 7-helix transmembrane proteins"/>
    <property type="match status" value="1"/>
</dbReference>
<keyword evidence="2 5" id="KW-0812">Transmembrane</keyword>
<feature type="transmembrane region" description="Helical" evidence="5">
    <location>
        <begin position="265"/>
        <end position="286"/>
    </location>
</feature>
<keyword evidence="3 5" id="KW-1133">Transmembrane helix</keyword>
<organism evidence="7 8">
    <name type="scientific">Caenorhabditis angaria</name>
    <dbReference type="NCBI Taxonomy" id="860376"/>
    <lineage>
        <taxon>Eukaryota</taxon>
        <taxon>Metazoa</taxon>
        <taxon>Ecdysozoa</taxon>
        <taxon>Nematoda</taxon>
        <taxon>Chromadorea</taxon>
        <taxon>Rhabditida</taxon>
        <taxon>Rhabditina</taxon>
        <taxon>Rhabditomorpha</taxon>
        <taxon>Rhabditoidea</taxon>
        <taxon>Rhabditidae</taxon>
        <taxon>Peloderinae</taxon>
        <taxon>Caenorhabditis</taxon>
    </lineage>
</organism>
<dbReference type="Proteomes" id="UP001152747">
    <property type="component" value="Unassembled WGS sequence"/>
</dbReference>
<comment type="caution">
    <text evidence="7">The sequence shown here is derived from an EMBL/GenBank/DDBJ whole genome shotgun (WGS) entry which is preliminary data.</text>
</comment>
<keyword evidence="4 5" id="KW-0472">Membrane</keyword>
<gene>
    <name evidence="7" type="ORF">CAMP_LOCUS15639</name>
</gene>
<dbReference type="PROSITE" id="PS50262">
    <property type="entry name" value="G_PROTEIN_RECEP_F1_2"/>
    <property type="match status" value="1"/>
</dbReference>
<dbReference type="PANTHER" id="PTHR46955">
    <property type="entry name" value="PROTEIN CBG01349-RELATED"/>
    <property type="match status" value="1"/>
</dbReference>
<evidence type="ECO:0000256" key="4">
    <source>
        <dbReference type="ARBA" id="ARBA00023136"/>
    </source>
</evidence>
<proteinExistence type="predicted"/>
<feature type="transmembrane region" description="Helical" evidence="5">
    <location>
        <begin position="43"/>
        <end position="67"/>
    </location>
</feature>
<evidence type="ECO:0000313" key="7">
    <source>
        <dbReference type="EMBL" id="CAI5453002.1"/>
    </source>
</evidence>
<evidence type="ECO:0000256" key="2">
    <source>
        <dbReference type="ARBA" id="ARBA00022692"/>
    </source>
</evidence>
<dbReference type="Pfam" id="PF10316">
    <property type="entry name" value="7TM_GPCR_Srbc"/>
    <property type="match status" value="1"/>
</dbReference>
<feature type="transmembrane region" description="Helical" evidence="5">
    <location>
        <begin position="228"/>
        <end position="250"/>
    </location>
</feature>
<dbReference type="GO" id="GO:0016020">
    <property type="term" value="C:membrane"/>
    <property type="evidence" value="ECO:0007669"/>
    <property type="project" value="UniProtKB-SubCell"/>
</dbReference>
<dbReference type="OrthoDB" id="5794962at2759"/>
<dbReference type="InterPro" id="IPR052322">
    <property type="entry name" value="Mito_rRNA_Mtase_NSUN4"/>
</dbReference>
<dbReference type="EMBL" id="CANHGI010000005">
    <property type="protein sequence ID" value="CAI5453002.1"/>
    <property type="molecule type" value="Genomic_DNA"/>
</dbReference>
<feature type="transmembrane region" description="Helical" evidence="5">
    <location>
        <begin position="12"/>
        <end position="31"/>
    </location>
</feature>
<evidence type="ECO:0000256" key="3">
    <source>
        <dbReference type="ARBA" id="ARBA00022989"/>
    </source>
</evidence>
<evidence type="ECO:0000259" key="6">
    <source>
        <dbReference type="PROSITE" id="PS50262"/>
    </source>
</evidence>
<evidence type="ECO:0000256" key="5">
    <source>
        <dbReference type="SAM" id="Phobius"/>
    </source>
</evidence>
<sequence>MAYIFLITEGVALVAAAFSFVMNGFIILIFATKRIPNAENLRLAFYLAIGDIGYALAAMIHVGYEFYMWNDVYFDYNPYFIIYTNSFLPAHLKIVVIVSLGMAFDRVLAIYFPVFYRQTSRTQYANITFIVGFVWFQFDYWFQMLTPDFVHHPNCPTMSCFVNKYFLMYVSYSNTFCGVLIVVMSIFVFIGLRKISNKKTSTGSSTPVASNSTQKSKALNVFQQANRITVGILFASLFFVTIPSLLVTLYEEITGVSLFNKLGPFYIAAILVNGVADASVFIVLNFKNIGKKSGSRRNTVVTTTQSRFTSENPRKMTLVK</sequence>
<dbReference type="InterPro" id="IPR019420">
    <property type="entry name" value="7TM_GPCR_serpentine_rcpt_Srbc"/>
</dbReference>
<feature type="domain" description="G-protein coupled receptors family 1 profile" evidence="6">
    <location>
        <begin position="22"/>
        <end position="281"/>
    </location>
</feature>
<keyword evidence="8" id="KW-1185">Reference proteome</keyword>
<accession>A0A9P1IXF5</accession>